<evidence type="ECO:0000313" key="3">
    <source>
        <dbReference type="Proteomes" id="UP000268446"/>
    </source>
</evidence>
<dbReference type="InterPro" id="IPR028277">
    <property type="entry name" value="Lsm_C"/>
</dbReference>
<accession>A0A497EWE5</accession>
<proteinExistence type="predicted"/>
<dbReference type="Pfam" id="PF14894">
    <property type="entry name" value="Lsm_C"/>
    <property type="match status" value="1"/>
</dbReference>
<feature type="domain" description="Lsm C-terminal" evidence="1">
    <location>
        <begin position="1"/>
        <end position="29"/>
    </location>
</feature>
<dbReference type="AlphaFoldDB" id="A0A497EWE5"/>
<reference evidence="2 3" key="1">
    <citation type="submission" date="2018-06" db="EMBL/GenBank/DDBJ databases">
        <title>Extensive metabolic versatility and redundancy in microbially diverse, dynamic hydrothermal sediments.</title>
        <authorList>
            <person name="Dombrowski N."/>
            <person name="Teske A."/>
            <person name="Baker B.J."/>
        </authorList>
    </citation>
    <scope>NUCLEOTIDE SEQUENCE [LARGE SCALE GENOMIC DNA]</scope>
    <source>
        <strain evidence="2">B29_G17</strain>
    </source>
</reference>
<sequence length="34" mass="3777">VTEEGVVEGTGPVAERVKRIYEQFVSEKKKPSEA</sequence>
<comment type="caution">
    <text evidence="2">The sequence shown here is derived from an EMBL/GenBank/DDBJ whole genome shotgun (WGS) entry which is preliminary data.</text>
</comment>
<name>A0A497EWE5_9CREN</name>
<protein>
    <recommendedName>
        <fullName evidence="1">Lsm C-terminal domain-containing protein</fullName>
    </recommendedName>
</protein>
<evidence type="ECO:0000259" key="1">
    <source>
        <dbReference type="Pfam" id="PF14894"/>
    </source>
</evidence>
<dbReference type="EMBL" id="QMQZ01000050">
    <property type="protein sequence ID" value="RLE51527.1"/>
    <property type="molecule type" value="Genomic_DNA"/>
</dbReference>
<gene>
    <name evidence="2" type="ORF">DRJ20_02010</name>
</gene>
<dbReference type="Proteomes" id="UP000268446">
    <property type="component" value="Unassembled WGS sequence"/>
</dbReference>
<dbReference type="Gene3D" id="3.30.310.60">
    <property type="entry name" value="Like-Sm ribonucleoprotein, C-terminal domain"/>
    <property type="match status" value="1"/>
</dbReference>
<dbReference type="InterPro" id="IPR037156">
    <property type="entry name" value="Lsm_C_sf"/>
</dbReference>
<evidence type="ECO:0000313" key="2">
    <source>
        <dbReference type="EMBL" id="RLE51527.1"/>
    </source>
</evidence>
<feature type="non-terminal residue" evidence="2">
    <location>
        <position position="1"/>
    </location>
</feature>
<organism evidence="2 3">
    <name type="scientific">Thermoproteota archaeon</name>
    <dbReference type="NCBI Taxonomy" id="2056631"/>
    <lineage>
        <taxon>Archaea</taxon>
        <taxon>Thermoproteota</taxon>
    </lineage>
</organism>